<dbReference type="GO" id="GO:0008289">
    <property type="term" value="F:lipid binding"/>
    <property type="evidence" value="ECO:0007669"/>
    <property type="project" value="UniProtKB-KW"/>
</dbReference>
<dbReference type="Pfam" id="PF00234">
    <property type="entry name" value="Tryp_alpha_amyl"/>
    <property type="match status" value="1"/>
</dbReference>
<dbReference type="GO" id="GO:0006869">
    <property type="term" value="P:lipid transport"/>
    <property type="evidence" value="ECO:0007669"/>
    <property type="project" value="InterPro"/>
</dbReference>
<evidence type="ECO:0000256" key="3">
    <source>
        <dbReference type="ARBA" id="ARBA00023121"/>
    </source>
</evidence>
<organism evidence="5">
    <name type="scientific">Arundo donax</name>
    <name type="common">Giant reed</name>
    <name type="synonym">Donax arundinaceus</name>
    <dbReference type="NCBI Taxonomy" id="35708"/>
    <lineage>
        <taxon>Eukaryota</taxon>
        <taxon>Viridiplantae</taxon>
        <taxon>Streptophyta</taxon>
        <taxon>Embryophyta</taxon>
        <taxon>Tracheophyta</taxon>
        <taxon>Spermatophyta</taxon>
        <taxon>Magnoliopsida</taxon>
        <taxon>Liliopsida</taxon>
        <taxon>Poales</taxon>
        <taxon>Poaceae</taxon>
        <taxon>PACMAD clade</taxon>
        <taxon>Arundinoideae</taxon>
        <taxon>Arundineae</taxon>
        <taxon>Arundo</taxon>
    </lineage>
</organism>
<feature type="domain" description="Bifunctional inhibitor/plant lipid transfer protein/seed storage helical" evidence="4">
    <location>
        <begin position="5"/>
        <end position="50"/>
    </location>
</feature>
<dbReference type="SUPFAM" id="SSF47699">
    <property type="entry name" value="Bifunctional inhibitor/lipid-transfer protein/seed storage 2S albumin"/>
    <property type="match status" value="1"/>
</dbReference>
<dbReference type="AlphaFoldDB" id="A0A0A9B3V2"/>
<keyword evidence="2" id="KW-0813">Transport</keyword>
<evidence type="ECO:0000256" key="2">
    <source>
        <dbReference type="ARBA" id="ARBA00022448"/>
    </source>
</evidence>
<sequence>MFGGAVTQGCCVQLRSQQACLCQYARDPSYRGYVNSPAAQNAARECGLPNLKC</sequence>
<accession>A0A0A9B3V2</accession>
<proteinExistence type="inferred from homology"/>
<dbReference type="InterPro" id="IPR033872">
    <property type="entry name" value="nsLTP2"/>
</dbReference>
<dbReference type="InterPro" id="IPR016140">
    <property type="entry name" value="Bifunc_inhib/LTP/seed_store"/>
</dbReference>
<keyword evidence="3" id="KW-0446">Lipid-binding</keyword>
<comment type="similarity">
    <text evidence="1">Belongs to the plant LTP family. B11E subfamily.</text>
</comment>
<protein>
    <recommendedName>
        <fullName evidence="4">Bifunctional inhibitor/plant lipid transfer protein/seed storage helical domain-containing protein</fullName>
    </recommendedName>
</protein>
<name>A0A0A9B3V2_ARUDO</name>
<evidence type="ECO:0000313" key="5">
    <source>
        <dbReference type="EMBL" id="JAD58036.1"/>
    </source>
</evidence>
<reference evidence="5" key="1">
    <citation type="submission" date="2014-09" db="EMBL/GenBank/DDBJ databases">
        <authorList>
            <person name="Magalhaes I.L.F."/>
            <person name="Oliveira U."/>
            <person name="Santos F.R."/>
            <person name="Vidigal T.H.D.A."/>
            <person name="Brescovit A.D."/>
            <person name="Santos A.J."/>
        </authorList>
    </citation>
    <scope>NUCLEOTIDE SEQUENCE</scope>
    <source>
        <tissue evidence="5">Shoot tissue taken approximately 20 cm above the soil surface</tissue>
    </source>
</reference>
<dbReference type="Gene3D" id="1.10.110.10">
    <property type="entry name" value="Plant lipid-transfer and hydrophobic proteins"/>
    <property type="match status" value="1"/>
</dbReference>
<dbReference type="PANTHER" id="PTHR33214">
    <property type="entry name" value="BIFUNCTIONAL INHIBITOR/LIPID-TRANSFER PROTEIN/SEED STORAGE 2S ALBUMIN SUPERFAMILY PROTEIN"/>
    <property type="match status" value="1"/>
</dbReference>
<dbReference type="InterPro" id="IPR036312">
    <property type="entry name" value="Bifun_inhib/LTP/seed_sf"/>
</dbReference>
<evidence type="ECO:0000259" key="4">
    <source>
        <dbReference type="Pfam" id="PF00234"/>
    </source>
</evidence>
<reference evidence="5" key="2">
    <citation type="journal article" date="2015" name="Data Brief">
        <title>Shoot transcriptome of the giant reed, Arundo donax.</title>
        <authorList>
            <person name="Barrero R.A."/>
            <person name="Guerrero F.D."/>
            <person name="Moolhuijzen P."/>
            <person name="Goolsby J.A."/>
            <person name="Tidwell J."/>
            <person name="Bellgard S.E."/>
            <person name="Bellgard M.I."/>
        </authorList>
    </citation>
    <scope>NUCLEOTIDE SEQUENCE</scope>
    <source>
        <tissue evidence="5">Shoot tissue taken approximately 20 cm above the soil surface</tissue>
    </source>
</reference>
<dbReference type="EMBL" id="GBRH01239859">
    <property type="protein sequence ID" value="JAD58036.1"/>
    <property type="molecule type" value="Transcribed_RNA"/>
</dbReference>
<evidence type="ECO:0000256" key="1">
    <source>
        <dbReference type="ARBA" id="ARBA00009707"/>
    </source>
</evidence>
<dbReference type="PANTHER" id="PTHR33214:SF43">
    <property type="entry name" value="OS06G0705400 PROTEIN"/>
    <property type="match status" value="1"/>
</dbReference>